<reference evidence="1" key="1">
    <citation type="journal article" date="2014" name="Front. Microbiol.">
        <title>High frequency of phylogenetically diverse reductive dehalogenase-homologous genes in deep subseafloor sedimentary metagenomes.</title>
        <authorList>
            <person name="Kawai M."/>
            <person name="Futagami T."/>
            <person name="Toyoda A."/>
            <person name="Takaki Y."/>
            <person name="Nishi S."/>
            <person name="Hori S."/>
            <person name="Arai W."/>
            <person name="Tsubouchi T."/>
            <person name="Morono Y."/>
            <person name="Uchiyama I."/>
            <person name="Ito T."/>
            <person name="Fujiyama A."/>
            <person name="Inagaki F."/>
            <person name="Takami H."/>
        </authorList>
    </citation>
    <scope>NUCLEOTIDE SEQUENCE</scope>
    <source>
        <strain evidence="1">Expedition CK06-06</strain>
    </source>
</reference>
<accession>X1HTH4</accession>
<evidence type="ECO:0000313" key="1">
    <source>
        <dbReference type="EMBL" id="GAH48573.1"/>
    </source>
</evidence>
<feature type="non-terminal residue" evidence="1">
    <location>
        <position position="1"/>
    </location>
</feature>
<dbReference type="EMBL" id="BARU01023010">
    <property type="protein sequence ID" value="GAH48573.1"/>
    <property type="molecule type" value="Genomic_DNA"/>
</dbReference>
<protein>
    <submittedName>
        <fullName evidence="1">Uncharacterized protein</fullName>
    </submittedName>
</protein>
<dbReference type="NCBIfam" id="NF033832">
    <property type="entry name" value="sce7726_fam"/>
    <property type="match status" value="1"/>
</dbReference>
<gene>
    <name evidence="1" type="ORF">S03H2_37381</name>
</gene>
<proteinExistence type="predicted"/>
<name>X1HTH4_9ZZZZ</name>
<comment type="caution">
    <text evidence="1">The sequence shown here is derived from an EMBL/GenBank/DDBJ whole genome shotgun (WGS) entry which is preliminary data.</text>
</comment>
<sequence length="196" mass="22784">FGMVGAFWDSNNHGSFGDIKNIGEDIMNDSTYDREIRDKLIRELKSDKKNIKIINELDLHGAVIDIAVIDKKYFCGYEIKSDRDTLRRLPIQMQIYDFVLDKITIVIGESKFPGVNRIVPAFWGIIIAHNMNSKIILQRIRKPKFNKFISKNWLAKKLWKSDIVDILRVKDLSSIDQAPFFFNSGHIFGLVPMWHI</sequence>
<dbReference type="AlphaFoldDB" id="X1HTH4"/>
<dbReference type="InterPro" id="IPR047729">
    <property type="entry name" value="Sce7726-like"/>
</dbReference>
<organism evidence="1">
    <name type="scientific">marine sediment metagenome</name>
    <dbReference type="NCBI Taxonomy" id="412755"/>
    <lineage>
        <taxon>unclassified sequences</taxon>
        <taxon>metagenomes</taxon>
        <taxon>ecological metagenomes</taxon>
    </lineage>
</organism>